<sequence>MLHDIKSTPLSPSKAKTREKTHWQTGWWDFYPLAERLRKPIEWSQSSILFTAHPTQPLVSGCHFSSSKQFKLPSPDPIVSSPTSYEPPSIISVAPDNEWLFAYFPGRECDGTGCLWKSTTQIDNWTVKEWWNLSSAAGVVAASWLGQARVWAPDHSGLNTRLPPRGPPTPISNPTLLLVTEDHRVNVCYFRQHGTIFKIISSSLLQPGTASERQPQTGEDNDLNNKRCFRAAIGLPYNETSIMIATRTTFLPPLSMDMEPPQYNSSQITFPISIPQDQSLEFQSMEWENWREESTINLCEVNLKFDGVHISLITNPLIPILHPSVGLVALDFISIPPSHTISNNAVSPNQPKAEKGLLYLTAAHLDFGNYTSTPLSSLTIYTISPQNSAASKGFSKQSWTHHKIATREFSPAVLTFVTSSPSLVNSGPMIFAGVINVSGALPTPPIVAKGVSIGTIQVLNLSDLKNNQAWETSPALSKMDDVGQDVPSNAVVSPNGTLICTVSSTSWPVKTSIHLLPRRKSDVSSAGTLIPPLSPHLTTAILSRRPATDITHLLSVASTPIIEIIDTLYQAIWALDFHHKQSSQNSSWGVLGEALVIYRTRAVQATEEHDRKLLSDCWRFAHDMRSLAACNQAFESCRKEDTYDLDFVWQLIDLSGWLVTFTERLMKQCVLSCEAVYDTPKYNKDMTRSGLTLESPILLHLSHPLALSNFISSLAHMNQFRSYLGSLSAGGENAHMTRDTLIDMVDNSGIDFGALVSFLSENMKDCQALDQDECQRGLASCRPTPMMRSHLVRILDKLIHSTIVNKSTLFVRPFDLADSVGRLSLNPKREHDKDVVFKRVLSGIPNVICLYCAGRSDIGKGDREGKLPSRWYVWEKLWALHCVCGGPWAGNAISSPV</sequence>
<protein>
    <recommendedName>
        <fullName evidence="3">Mediator complex subunit 16</fullName>
    </recommendedName>
</protein>
<comment type="caution">
    <text evidence="1">The sequence shown here is derived from an EMBL/GenBank/DDBJ whole genome shotgun (WGS) entry which is preliminary data.</text>
</comment>
<name>A0A9P5Y9J4_9AGAR</name>
<dbReference type="AlphaFoldDB" id="A0A9P5Y9J4"/>
<dbReference type="Proteomes" id="UP000807353">
    <property type="component" value="Unassembled WGS sequence"/>
</dbReference>
<dbReference type="EMBL" id="MU150252">
    <property type="protein sequence ID" value="KAF9464773.1"/>
    <property type="molecule type" value="Genomic_DNA"/>
</dbReference>
<organism evidence="1 2">
    <name type="scientific">Collybia nuda</name>
    <dbReference type="NCBI Taxonomy" id="64659"/>
    <lineage>
        <taxon>Eukaryota</taxon>
        <taxon>Fungi</taxon>
        <taxon>Dikarya</taxon>
        <taxon>Basidiomycota</taxon>
        <taxon>Agaricomycotina</taxon>
        <taxon>Agaricomycetes</taxon>
        <taxon>Agaricomycetidae</taxon>
        <taxon>Agaricales</taxon>
        <taxon>Tricholomatineae</taxon>
        <taxon>Clitocybaceae</taxon>
        <taxon>Collybia</taxon>
    </lineage>
</organism>
<evidence type="ECO:0000313" key="2">
    <source>
        <dbReference type="Proteomes" id="UP000807353"/>
    </source>
</evidence>
<gene>
    <name evidence="1" type="ORF">BDZ94DRAFT_1255855</name>
</gene>
<keyword evidence="2" id="KW-1185">Reference proteome</keyword>
<dbReference type="OrthoDB" id="2535907at2759"/>
<reference evidence="1" key="1">
    <citation type="submission" date="2020-11" db="EMBL/GenBank/DDBJ databases">
        <authorList>
            <consortium name="DOE Joint Genome Institute"/>
            <person name="Ahrendt S."/>
            <person name="Riley R."/>
            <person name="Andreopoulos W."/>
            <person name="Labutti K."/>
            <person name="Pangilinan J."/>
            <person name="Ruiz-Duenas F.J."/>
            <person name="Barrasa J.M."/>
            <person name="Sanchez-Garcia M."/>
            <person name="Camarero S."/>
            <person name="Miyauchi S."/>
            <person name="Serrano A."/>
            <person name="Linde D."/>
            <person name="Babiker R."/>
            <person name="Drula E."/>
            <person name="Ayuso-Fernandez I."/>
            <person name="Pacheco R."/>
            <person name="Padilla G."/>
            <person name="Ferreira P."/>
            <person name="Barriuso J."/>
            <person name="Kellner H."/>
            <person name="Castanera R."/>
            <person name="Alfaro M."/>
            <person name="Ramirez L."/>
            <person name="Pisabarro A.G."/>
            <person name="Kuo A."/>
            <person name="Tritt A."/>
            <person name="Lipzen A."/>
            <person name="He G."/>
            <person name="Yan M."/>
            <person name="Ng V."/>
            <person name="Cullen D."/>
            <person name="Martin F."/>
            <person name="Rosso M.-N."/>
            <person name="Henrissat B."/>
            <person name="Hibbett D."/>
            <person name="Martinez A.T."/>
            <person name="Grigoriev I.V."/>
        </authorList>
    </citation>
    <scope>NUCLEOTIDE SEQUENCE</scope>
    <source>
        <strain evidence="1">CBS 247.69</strain>
    </source>
</reference>
<proteinExistence type="predicted"/>
<evidence type="ECO:0008006" key="3">
    <source>
        <dbReference type="Google" id="ProtNLM"/>
    </source>
</evidence>
<evidence type="ECO:0000313" key="1">
    <source>
        <dbReference type="EMBL" id="KAF9464773.1"/>
    </source>
</evidence>
<accession>A0A9P5Y9J4</accession>